<sequence length="54" mass="6124">QAWWDGGTTDLSNAQPLCRAHNLEKEHRRARKDLHRTRTPPPPTDPPGPPPPRP</sequence>
<accession>A0A2P8CYW8</accession>
<protein>
    <recommendedName>
        <fullName evidence="4">HNH endonuclease</fullName>
    </recommendedName>
</protein>
<evidence type="ECO:0008006" key="4">
    <source>
        <dbReference type="Google" id="ProtNLM"/>
    </source>
</evidence>
<dbReference type="AlphaFoldDB" id="A0A2P8CYW8"/>
<feature type="compositionally biased region" description="Basic residues" evidence="1">
    <location>
        <begin position="28"/>
        <end position="38"/>
    </location>
</feature>
<evidence type="ECO:0000313" key="3">
    <source>
        <dbReference type="Proteomes" id="UP000240542"/>
    </source>
</evidence>
<gene>
    <name evidence="2" type="ORF">CLV63_1231</name>
</gene>
<reference evidence="2 3" key="1">
    <citation type="submission" date="2018-03" db="EMBL/GenBank/DDBJ databases">
        <title>Genomic Encyclopedia of Archaeal and Bacterial Type Strains, Phase II (KMG-II): from individual species to whole genera.</title>
        <authorList>
            <person name="Goeker M."/>
        </authorList>
    </citation>
    <scope>NUCLEOTIDE SEQUENCE [LARGE SCALE GENOMIC DNA]</scope>
    <source>
        <strain evidence="2 3">DSM 45312</strain>
    </source>
</reference>
<name>A0A2P8CYW8_9ACTN</name>
<comment type="caution">
    <text evidence="2">The sequence shown here is derived from an EMBL/GenBank/DDBJ whole genome shotgun (WGS) entry which is preliminary data.</text>
</comment>
<dbReference type="EMBL" id="PYGA01000023">
    <property type="protein sequence ID" value="PSK90172.1"/>
    <property type="molecule type" value="Genomic_DNA"/>
</dbReference>
<evidence type="ECO:0000313" key="2">
    <source>
        <dbReference type="EMBL" id="PSK90172.1"/>
    </source>
</evidence>
<feature type="non-terminal residue" evidence="2">
    <location>
        <position position="1"/>
    </location>
</feature>
<organism evidence="2 3">
    <name type="scientific">Murinocardiopsis flavida</name>
    <dbReference type="NCBI Taxonomy" id="645275"/>
    <lineage>
        <taxon>Bacteria</taxon>
        <taxon>Bacillati</taxon>
        <taxon>Actinomycetota</taxon>
        <taxon>Actinomycetes</taxon>
        <taxon>Streptosporangiales</taxon>
        <taxon>Nocardiopsidaceae</taxon>
        <taxon>Murinocardiopsis</taxon>
    </lineage>
</organism>
<feature type="region of interest" description="Disordered" evidence="1">
    <location>
        <begin position="1"/>
        <end position="54"/>
    </location>
</feature>
<proteinExistence type="predicted"/>
<keyword evidence="3" id="KW-1185">Reference proteome</keyword>
<dbReference type="Proteomes" id="UP000240542">
    <property type="component" value="Unassembled WGS sequence"/>
</dbReference>
<evidence type="ECO:0000256" key="1">
    <source>
        <dbReference type="SAM" id="MobiDB-lite"/>
    </source>
</evidence>
<feature type="compositionally biased region" description="Pro residues" evidence="1">
    <location>
        <begin position="39"/>
        <end position="54"/>
    </location>
</feature>